<feature type="domain" description="FecR N-terminal" evidence="3">
    <location>
        <begin position="15"/>
        <end position="55"/>
    </location>
</feature>
<sequence length="329" mass="36634">MMDEHDPTAEHRRAQAAQWFARLKSLPVSKGTLEDFFDWRRDPANAEAFAEAESLWHDAGRQGDSPAILRLTAEAYARAGATPRPRRSMRSLLAIGAGVLFAMLVASWWIFQVDRPQQFATLTGEQRAVALSDGSQVRLDTETRLNTRMEDDTRQIRLDQGQAMFEVAHDRARPFRVKAGDVEVEATGTKFDVRFVDGVTRVSLFEGGVDIREAGRDVIHLSPGEMWSSKATRAASITSLDVRRASAWTQGRLIFEATPLSEAISEINRYTQNKVVLGATARAREPISGSFKTGDPSGFLKAVAALLSLDFERQENGTFLLRDRRPSQI</sequence>
<dbReference type="Gene3D" id="2.60.120.1440">
    <property type="match status" value="1"/>
</dbReference>
<keyword evidence="1" id="KW-0812">Transmembrane</keyword>
<evidence type="ECO:0000313" key="5">
    <source>
        <dbReference type="EMBL" id="KAA9027722.1"/>
    </source>
</evidence>
<evidence type="ECO:0000313" key="6">
    <source>
        <dbReference type="Proteomes" id="UP000325933"/>
    </source>
</evidence>
<dbReference type="EMBL" id="VYQA01000012">
    <property type="protein sequence ID" value="KAA9027722.1"/>
    <property type="molecule type" value="Genomic_DNA"/>
</dbReference>
<dbReference type="GO" id="GO:0016989">
    <property type="term" value="F:sigma factor antagonist activity"/>
    <property type="evidence" value="ECO:0007669"/>
    <property type="project" value="TreeGrafter"/>
</dbReference>
<dbReference type="PIRSF" id="PIRSF018266">
    <property type="entry name" value="FecR"/>
    <property type="match status" value="1"/>
</dbReference>
<evidence type="ECO:0000256" key="1">
    <source>
        <dbReference type="SAM" id="Phobius"/>
    </source>
</evidence>
<dbReference type="InterPro" id="IPR012373">
    <property type="entry name" value="Ferrdict_sens_TM"/>
</dbReference>
<dbReference type="AlphaFoldDB" id="A0A5J5HXJ2"/>
<dbReference type="InterPro" id="IPR032623">
    <property type="entry name" value="FecR_N"/>
</dbReference>
<dbReference type="PANTHER" id="PTHR30273">
    <property type="entry name" value="PERIPLASMIC SIGNAL SENSOR AND SIGMA FACTOR ACTIVATOR FECR-RELATED"/>
    <property type="match status" value="1"/>
</dbReference>
<keyword evidence="1" id="KW-0472">Membrane</keyword>
<dbReference type="Gene3D" id="3.55.50.30">
    <property type="match status" value="1"/>
</dbReference>
<protein>
    <submittedName>
        <fullName evidence="5">DUF4880 domain-containing protein</fullName>
    </submittedName>
</protein>
<accession>A0A5J5HXJ2</accession>
<gene>
    <name evidence="5" type="ORF">F4U95_16345</name>
    <name evidence="4" type="ORF">F4U96_16220</name>
</gene>
<evidence type="ECO:0000313" key="7">
    <source>
        <dbReference type="Proteomes" id="UP000326364"/>
    </source>
</evidence>
<reference evidence="6 7" key="1">
    <citation type="submission" date="2019-09" db="EMBL/GenBank/DDBJ databases">
        <authorList>
            <person name="Feng G."/>
        </authorList>
    </citation>
    <scope>NUCLEOTIDE SEQUENCE [LARGE SCALE GENOMIC DNA]</scope>
    <source>
        <strain evidence="5 6">KACC 19283</strain>
        <strain evidence="4 7">KACC 19284</strain>
    </source>
</reference>
<keyword evidence="7" id="KW-1185">Reference proteome</keyword>
<comment type="caution">
    <text evidence="5">The sequence shown here is derived from an EMBL/GenBank/DDBJ whole genome shotgun (WGS) entry which is preliminary data.</text>
</comment>
<organism evidence="5 6">
    <name type="scientific">Sphingobium limneticum</name>
    <dbReference type="NCBI Taxonomy" id="1007511"/>
    <lineage>
        <taxon>Bacteria</taxon>
        <taxon>Pseudomonadati</taxon>
        <taxon>Pseudomonadota</taxon>
        <taxon>Alphaproteobacteria</taxon>
        <taxon>Sphingomonadales</taxon>
        <taxon>Sphingomonadaceae</taxon>
        <taxon>Sphingobium</taxon>
    </lineage>
</organism>
<proteinExistence type="predicted"/>
<name>A0A5J5HXJ2_9SPHN</name>
<dbReference type="Proteomes" id="UP000325933">
    <property type="component" value="Unassembled WGS sequence"/>
</dbReference>
<dbReference type="Pfam" id="PF04773">
    <property type="entry name" value="FecR"/>
    <property type="match status" value="1"/>
</dbReference>
<dbReference type="EMBL" id="VYQB01000012">
    <property type="protein sequence ID" value="KAA9014709.1"/>
    <property type="molecule type" value="Genomic_DNA"/>
</dbReference>
<feature type="domain" description="FecR protein" evidence="2">
    <location>
        <begin position="119"/>
        <end position="209"/>
    </location>
</feature>
<dbReference type="RefSeq" id="WP_150426422.1">
    <property type="nucleotide sequence ID" value="NZ_VYQA01000012.1"/>
</dbReference>
<evidence type="ECO:0000259" key="2">
    <source>
        <dbReference type="Pfam" id="PF04773"/>
    </source>
</evidence>
<evidence type="ECO:0000313" key="4">
    <source>
        <dbReference type="EMBL" id="KAA9014709.1"/>
    </source>
</evidence>
<dbReference type="InterPro" id="IPR006860">
    <property type="entry name" value="FecR"/>
</dbReference>
<feature type="transmembrane region" description="Helical" evidence="1">
    <location>
        <begin position="92"/>
        <end position="111"/>
    </location>
</feature>
<dbReference type="PANTHER" id="PTHR30273:SF2">
    <property type="entry name" value="PROTEIN FECR"/>
    <property type="match status" value="1"/>
</dbReference>
<keyword evidence="1" id="KW-1133">Transmembrane helix</keyword>
<dbReference type="Proteomes" id="UP000326364">
    <property type="component" value="Unassembled WGS sequence"/>
</dbReference>
<dbReference type="Pfam" id="PF16220">
    <property type="entry name" value="DUF4880"/>
    <property type="match status" value="1"/>
</dbReference>
<evidence type="ECO:0000259" key="3">
    <source>
        <dbReference type="Pfam" id="PF16220"/>
    </source>
</evidence>